<dbReference type="GO" id="GO:0005524">
    <property type="term" value="F:ATP binding"/>
    <property type="evidence" value="ECO:0007669"/>
    <property type="project" value="InterPro"/>
</dbReference>
<sequence length="505" mass="58148">MNLFLNRKIGRILKTSFVVIGWRGGPRASVGEKKSSKHGRELILENMAQDHNNEDNDEYQQFLADNLDQLNSLGIPELFWKTLQRKISSESFDGGNKFMLTHVAEDDSGIPVDSNYKVVVCDEEGLKHDDPKQIYLIDHACTWRSQEELRYYLDNMEGLKERLAGILNVSTTDYDCATEICKRSYNRSGTYSYPSEQPFDVWYLNDELGARVRHSSSPSVQSGVFRCAQMGGALTVMWLLRDIRYGEEVTRDFVRPGTTPIKREVILCAYGLESSLPEELPVVSNLKPRPWYQEWARIIGETTTAVEENDAERVQRESSGRLAIYSDIKSLVEAESNIFTIVSEPEDADVIWQADHWKNFDELRPDQLISQFPNEHLLTTKVCLSEVAKRLRQGNRQHPNWFSQSFDLKSEIETFVAQYNKNEANDAENTWILKAWNFAHGTSALISRDLLELVRHHECSIPYLVQKYIERPILLPNNDALKVKFDFRYHVVVKSFKPLKAAIVK</sequence>
<organism evidence="2">
    <name type="scientific">Oikopleura dioica</name>
    <name type="common">Tunicate</name>
    <dbReference type="NCBI Taxonomy" id="34765"/>
    <lineage>
        <taxon>Eukaryota</taxon>
        <taxon>Metazoa</taxon>
        <taxon>Chordata</taxon>
        <taxon>Tunicata</taxon>
        <taxon>Appendicularia</taxon>
        <taxon>Copelata</taxon>
        <taxon>Oikopleuridae</taxon>
        <taxon>Oikopleura</taxon>
    </lineage>
</organism>
<keyword evidence="3" id="KW-1185">Reference proteome</keyword>
<evidence type="ECO:0000313" key="2">
    <source>
        <dbReference type="EMBL" id="CBY10349.1"/>
    </source>
</evidence>
<dbReference type="InterPro" id="IPR057954">
    <property type="entry name" value="SET_TTL12"/>
</dbReference>
<gene>
    <name evidence="2" type="ORF">GSOID_T00012369001</name>
</gene>
<proteinExistence type="predicted"/>
<accession>E4XIE8</accession>
<dbReference type="Pfam" id="PF03133">
    <property type="entry name" value="TTL"/>
    <property type="match status" value="1"/>
</dbReference>
<dbReference type="PANTHER" id="PTHR46088">
    <property type="entry name" value="TUBULIN--TYROSINE LIGASE-LIKE PROTEIN 12"/>
    <property type="match status" value="1"/>
</dbReference>
<dbReference type="Gene3D" id="3.30.1490.20">
    <property type="entry name" value="ATP-grasp fold, A domain"/>
    <property type="match status" value="1"/>
</dbReference>
<dbReference type="Pfam" id="PF25556">
    <property type="entry name" value="SET_TTL"/>
    <property type="match status" value="1"/>
</dbReference>
<dbReference type="EMBL" id="FN653055">
    <property type="protein sequence ID" value="CBY10349.1"/>
    <property type="molecule type" value="Genomic_DNA"/>
</dbReference>
<dbReference type="Proteomes" id="UP000001307">
    <property type="component" value="Unassembled WGS sequence"/>
</dbReference>
<protein>
    <recommendedName>
        <fullName evidence="1">Tubulin--tyrosine ligase-like protein 12 SET-like domain-containing protein</fullName>
    </recommendedName>
</protein>
<name>E4XIE8_OIKDI</name>
<dbReference type="InterPro" id="IPR027749">
    <property type="entry name" value="TTLL12"/>
</dbReference>
<dbReference type="InterPro" id="IPR004344">
    <property type="entry name" value="TTL/TTLL_fam"/>
</dbReference>
<dbReference type="InParanoid" id="E4XIE8"/>
<feature type="domain" description="Tubulin--tyrosine ligase-like protein 12 SET-like" evidence="1">
    <location>
        <begin position="113"/>
        <end position="268"/>
    </location>
</feature>
<dbReference type="PANTHER" id="PTHR46088:SF1">
    <property type="entry name" value="TUBULIN--TYROSINE LIGASE-LIKE PROTEIN 12"/>
    <property type="match status" value="1"/>
</dbReference>
<dbReference type="GO" id="GO:0005737">
    <property type="term" value="C:cytoplasm"/>
    <property type="evidence" value="ECO:0007669"/>
    <property type="project" value="TreeGrafter"/>
</dbReference>
<evidence type="ECO:0000259" key="1">
    <source>
        <dbReference type="Pfam" id="PF25556"/>
    </source>
</evidence>
<evidence type="ECO:0000313" key="3">
    <source>
        <dbReference type="Proteomes" id="UP000001307"/>
    </source>
</evidence>
<dbReference type="OrthoDB" id="60477at2759"/>
<reference evidence="2" key="1">
    <citation type="journal article" date="2010" name="Science">
        <title>Plasticity of animal genome architecture unmasked by rapid evolution of a pelagic tunicate.</title>
        <authorList>
            <person name="Denoeud F."/>
            <person name="Henriet S."/>
            <person name="Mungpakdee S."/>
            <person name="Aury J.M."/>
            <person name="Da Silva C."/>
            <person name="Brinkmann H."/>
            <person name="Mikhaleva J."/>
            <person name="Olsen L.C."/>
            <person name="Jubin C."/>
            <person name="Canestro C."/>
            <person name="Bouquet J.M."/>
            <person name="Danks G."/>
            <person name="Poulain J."/>
            <person name="Campsteijn C."/>
            <person name="Adamski M."/>
            <person name="Cross I."/>
            <person name="Yadetie F."/>
            <person name="Muffato M."/>
            <person name="Louis A."/>
            <person name="Butcher S."/>
            <person name="Tsagkogeorga G."/>
            <person name="Konrad A."/>
            <person name="Singh S."/>
            <person name="Jensen M.F."/>
            <person name="Cong E.H."/>
            <person name="Eikeseth-Otteraa H."/>
            <person name="Noel B."/>
            <person name="Anthouard V."/>
            <person name="Porcel B.M."/>
            <person name="Kachouri-Lafond R."/>
            <person name="Nishino A."/>
            <person name="Ugolini M."/>
            <person name="Chourrout P."/>
            <person name="Nishida H."/>
            <person name="Aasland R."/>
            <person name="Huzurbazar S."/>
            <person name="Westhof E."/>
            <person name="Delsuc F."/>
            <person name="Lehrach H."/>
            <person name="Reinhardt R."/>
            <person name="Weissenbach J."/>
            <person name="Roy S.W."/>
            <person name="Artiguenave F."/>
            <person name="Postlethwait J.H."/>
            <person name="Manak J.R."/>
            <person name="Thompson E.M."/>
            <person name="Jaillon O."/>
            <person name="Du Pasquier L."/>
            <person name="Boudinot P."/>
            <person name="Liberles D.A."/>
            <person name="Volff J.N."/>
            <person name="Philippe H."/>
            <person name="Lenhard B."/>
            <person name="Roest Crollius H."/>
            <person name="Wincker P."/>
            <person name="Chourrout D."/>
        </authorList>
    </citation>
    <scope>NUCLEOTIDE SEQUENCE [LARGE SCALE GENOMIC DNA]</scope>
</reference>
<dbReference type="PROSITE" id="PS51221">
    <property type="entry name" value="TTL"/>
    <property type="match status" value="1"/>
</dbReference>
<dbReference type="InterPro" id="IPR013815">
    <property type="entry name" value="ATP_grasp_subdomain_1"/>
</dbReference>
<dbReference type="AlphaFoldDB" id="E4XIE8"/>